<reference evidence="1 2" key="1">
    <citation type="submission" date="2019-08" db="EMBL/GenBank/DDBJ databases">
        <title>Draft genome sequences of two oriental melons (Cucumis melo L. var makuwa).</title>
        <authorList>
            <person name="Kwon S.-Y."/>
        </authorList>
    </citation>
    <scope>NUCLEOTIDE SEQUENCE [LARGE SCALE GENOMIC DNA]</scope>
    <source>
        <strain evidence="2">cv. SW 3</strain>
        <tissue evidence="1">Leaf</tissue>
    </source>
</reference>
<sequence>METVLENSIPGLSDSIAKIREDVNSGVENLTEECVSTMADVTRLLMKVFIFLVLICAPKCTPIHGSTEVSFPFGIQVLYFSLEFKRHFCCCSSSCITVVVEFGF</sequence>
<evidence type="ECO:0000313" key="2">
    <source>
        <dbReference type="Proteomes" id="UP000321393"/>
    </source>
</evidence>
<accession>A0A5A7VAI0</accession>
<protein>
    <submittedName>
        <fullName evidence="1">Uncharacterized protein</fullName>
    </submittedName>
</protein>
<organism evidence="1 2">
    <name type="scientific">Cucumis melo var. makuwa</name>
    <name type="common">Oriental melon</name>
    <dbReference type="NCBI Taxonomy" id="1194695"/>
    <lineage>
        <taxon>Eukaryota</taxon>
        <taxon>Viridiplantae</taxon>
        <taxon>Streptophyta</taxon>
        <taxon>Embryophyta</taxon>
        <taxon>Tracheophyta</taxon>
        <taxon>Spermatophyta</taxon>
        <taxon>Magnoliopsida</taxon>
        <taxon>eudicotyledons</taxon>
        <taxon>Gunneridae</taxon>
        <taxon>Pentapetalae</taxon>
        <taxon>rosids</taxon>
        <taxon>fabids</taxon>
        <taxon>Cucurbitales</taxon>
        <taxon>Cucurbitaceae</taxon>
        <taxon>Benincaseae</taxon>
        <taxon>Cucumis</taxon>
    </lineage>
</organism>
<comment type="caution">
    <text evidence="1">The sequence shown here is derived from an EMBL/GenBank/DDBJ whole genome shotgun (WGS) entry which is preliminary data.</text>
</comment>
<dbReference type="EMBL" id="SSTE01003709">
    <property type="protein sequence ID" value="KAA0062905.1"/>
    <property type="molecule type" value="Genomic_DNA"/>
</dbReference>
<proteinExistence type="predicted"/>
<name>A0A5A7VAI0_CUCMM</name>
<evidence type="ECO:0000313" key="1">
    <source>
        <dbReference type="EMBL" id="KAA0062905.1"/>
    </source>
</evidence>
<dbReference type="AlphaFoldDB" id="A0A5A7VAI0"/>
<dbReference type="Proteomes" id="UP000321393">
    <property type="component" value="Unassembled WGS sequence"/>
</dbReference>
<gene>
    <name evidence="1" type="ORF">E6C27_scaffold5029G00010</name>
</gene>